<evidence type="ECO:0000313" key="1">
    <source>
        <dbReference type="EMBL" id="CAG5093049.1"/>
    </source>
</evidence>
<name>A0A8J2HE30_COTCN</name>
<keyword evidence="2" id="KW-1185">Reference proteome</keyword>
<proteinExistence type="predicted"/>
<dbReference type="EMBL" id="CAJNRD030001120">
    <property type="protein sequence ID" value="CAG5093049.1"/>
    <property type="molecule type" value="Genomic_DNA"/>
</dbReference>
<comment type="caution">
    <text evidence="1">The sequence shown here is derived from an EMBL/GenBank/DDBJ whole genome shotgun (WGS) entry which is preliminary data.</text>
</comment>
<accession>A0A8J2HE30</accession>
<reference evidence="1" key="1">
    <citation type="submission" date="2021-04" db="EMBL/GenBank/DDBJ databases">
        <authorList>
            <person name="Chebbi M.A.C M."/>
        </authorList>
    </citation>
    <scope>NUCLEOTIDE SEQUENCE</scope>
</reference>
<sequence length="90" mass="10678">MNQAGNDYLKNELLQELIGSINFNDIDGQKPRWSKFRVTRRSYVSNYYFSGLYVIRLNKVVLCHTSWCLWYTKNTRPVANLSHLSKAFER</sequence>
<dbReference type="AlphaFoldDB" id="A0A8J2HE30"/>
<organism evidence="1 2">
    <name type="scientific">Cotesia congregata</name>
    <name type="common">Parasitoid wasp</name>
    <name type="synonym">Apanteles congregatus</name>
    <dbReference type="NCBI Taxonomy" id="51543"/>
    <lineage>
        <taxon>Eukaryota</taxon>
        <taxon>Metazoa</taxon>
        <taxon>Ecdysozoa</taxon>
        <taxon>Arthropoda</taxon>
        <taxon>Hexapoda</taxon>
        <taxon>Insecta</taxon>
        <taxon>Pterygota</taxon>
        <taxon>Neoptera</taxon>
        <taxon>Endopterygota</taxon>
        <taxon>Hymenoptera</taxon>
        <taxon>Apocrita</taxon>
        <taxon>Ichneumonoidea</taxon>
        <taxon>Braconidae</taxon>
        <taxon>Microgastrinae</taxon>
        <taxon>Cotesia</taxon>
    </lineage>
</organism>
<dbReference type="Proteomes" id="UP000786811">
    <property type="component" value="Unassembled WGS sequence"/>
</dbReference>
<gene>
    <name evidence="1" type="ORF">HICCMSTLAB_LOCUS6550</name>
</gene>
<protein>
    <submittedName>
        <fullName evidence="1">Uncharacterized protein</fullName>
    </submittedName>
</protein>
<evidence type="ECO:0000313" key="2">
    <source>
        <dbReference type="Proteomes" id="UP000786811"/>
    </source>
</evidence>